<gene>
    <name evidence="8" type="ORF">psyc5s11_16520</name>
</gene>
<dbReference type="InterPro" id="IPR018076">
    <property type="entry name" value="T2SS_GspF_dom"/>
</dbReference>
<evidence type="ECO:0000256" key="4">
    <source>
        <dbReference type="ARBA" id="ARBA00022989"/>
    </source>
</evidence>
<dbReference type="PANTHER" id="PTHR35007:SF2">
    <property type="entry name" value="PILUS ASSEMBLE PROTEIN"/>
    <property type="match status" value="1"/>
</dbReference>
<evidence type="ECO:0000259" key="7">
    <source>
        <dbReference type="Pfam" id="PF00482"/>
    </source>
</evidence>
<comment type="subcellular location">
    <subcellularLocation>
        <location evidence="1">Cell membrane</location>
        <topology evidence="1">Multi-pass membrane protein</topology>
    </subcellularLocation>
</comment>
<evidence type="ECO:0000256" key="3">
    <source>
        <dbReference type="ARBA" id="ARBA00022692"/>
    </source>
</evidence>
<reference evidence="9" key="1">
    <citation type="submission" date="2021-07" db="EMBL/GenBank/DDBJ databases">
        <title>Complete genome sequencing of a Clostridium isolate.</title>
        <authorList>
            <person name="Ueki A."/>
            <person name="Tonouchi A."/>
        </authorList>
    </citation>
    <scope>NUCLEOTIDE SEQUENCE [LARGE SCALE GENOMIC DNA]</scope>
    <source>
        <strain evidence="9">C5S11</strain>
    </source>
</reference>
<name>A0ABM7T9H1_9CLOT</name>
<feature type="transmembrane region" description="Helical" evidence="6">
    <location>
        <begin position="101"/>
        <end position="120"/>
    </location>
</feature>
<feature type="transmembrane region" description="Helical" evidence="6">
    <location>
        <begin position="275"/>
        <end position="297"/>
    </location>
</feature>
<evidence type="ECO:0000256" key="6">
    <source>
        <dbReference type="SAM" id="Phobius"/>
    </source>
</evidence>
<feature type="domain" description="Type II secretion system protein GspF" evidence="7">
    <location>
        <begin position="167"/>
        <end position="292"/>
    </location>
</feature>
<organism evidence="8 9">
    <name type="scientific">Clostridium gelidum</name>
    <dbReference type="NCBI Taxonomy" id="704125"/>
    <lineage>
        <taxon>Bacteria</taxon>
        <taxon>Bacillati</taxon>
        <taxon>Bacillota</taxon>
        <taxon>Clostridia</taxon>
        <taxon>Eubacteriales</taxon>
        <taxon>Clostridiaceae</taxon>
        <taxon>Clostridium</taxon>
    </lineage>
</organism>
<keyword evidence="9" id="KW-1185">Reference proteome</keyword>
<proteinExistence type="predicted"/>
<keyword evidence="3 6" id="KW-0812">Transmembrane</keyword>
<dbReference type="PANTHER" id="PTHR35007">
    <property type="entry name" value="INTEGRAL MEMBRANE PROTEIN-RELATED"/>
    <property type="match status" value="1"/>
</dbReference>
<protein>
    <submittedName>
        <fullName evidence="8">Type II secretion system protein</fullName>
    </submittedName>
</protein>
<evidence type="ECO:0000256" key="2">
    <source>
        <dbReference type="ARBA" id="ARBA00022475"/>
    </source>
</evidence>
<accession>A0ABM7T9H1</accession>
<keyword evidence="5 6" id="KW-0472">Membrane</keyword>
<evidence type="ECO:0000256" key="5">
    <source>
        <dbReference type="ARBA" id="ARBA00023136"/>
    </source>
</evidence>
<keyword evidence="4 6" id="KW-1133">Transmembrane helix</keyword>
<feature type="transmembrane region" description="Helical" evidence="6">
    <location>
        <begin position="126"/>
        <end position="148"/>
    </location>
</feature>
<sequence>MLYIAIFIFFLSIFSLLYGIFSILNKNKIEIEKRINQIQELHRINEDKIESKSFSERTMKPFYQSLSKYLLKMTPSHKIVMLNKRLEKAGLLKNTTIEKWLFKKSMLLLALSTIIGLLSFMVDPNIIKAVFIGLLIALSVNTFFNFYLSKRIETRKKIILKDLPYTLDLITVSVEAGLSFDGALARVISNISGELCDEFAKSLKEIRMGIERKVALRSMSDRCDVKALSMLVTSIIQADELGVSLSRVLRIESENLRENRKQVAREKAMKAPIKMLFPLVFFIFPTIFVIILGPAVIRMITIFTKG</sequence>
<dbReference type="RefSeq" id="WP_224037165.1">
    <property type="nucleotide sequence ID" value="NZ_AP024849.1"/>
</dbReference>
<evidence type="ECO:0000313" key="8">
    <source>
        <dbReference type="EMBL" id="BCZ45585.1"/>
    </source>
</evidence>
<dbReference type="EMBL" id="AP024849">
    <property type="protein sequence ID" value="BCZ45585.1"/>
    <property type="molecule type" value="Genomic_DNA"/>
</dbReference>
<evidence type="ECO:0000256" key="1">
    <source>
        <dbReference type="ARBA" id="ARBA00004651"/>
    </source>
</evidence>
<dbReference type="Proteomes" id="UP000824633">
    <property type="component" value="Chromosome"/>
</dbReference>
<evidence type="ECO:0000313" key="9">
    <source>
        <dbReference type="Proteomes" id="UP000824633"/>
    </source>
</evidence>
<keyword evidence="2" id="KW-1003">Cell membrane</keyword>
<feature type="transmembrane region" description="Helical" evidence="6">
    <location>
        <begin position="6"/>
        <end position="24"/>
    </location>
</feature>
<dbReference type="Pfam" id="PF00482">
    <property type="entry name" value="T2SSF"/>
    <property type="match status" value="1"/>
</dbReference>